<protein>
    <submittedName>
        <fullName evidence="2">Glycosyltransferase involved in cell wall biosynthesis</fullName>
    </submittedName>
</protein>
<reference evidence="2 3" key="1">
    <citation type="submission" date="2020-08" db="EMBL/GenBank/DDBJ databases">
        <title>Genomic Encyclopedia of Type Strains, Phase IV (KMG-V): Genome sequencing to study the core and pangenomes of soil and plant-associated prokaryotes.</title>
        <authorList>
            <person name="Whitman W."/>
        </authorList>
    </citation>
    <scope>NUCLEOTIDE SEQUENCE [LARGE SCALE GENOMIC DNA]</scope>
    <source>
        <strain evidence="2 3">34/80</strain>
    </source>
</reference>
<dbReference type="Pfam" id="PF00535">
    <property type="entry name" value="Glycos_transf_2"/>
    <property type="match status" value="2"/>
</dbReference>
<keyword evidence="2" id="KW-0808">Transferase</keyword>
<proteinExistence type="predicted"/>
<name>A0A840FPQ8_9BURK</name>
<dbReference type="PANTHER" id="PTHR43685">
    <property type="entry name" value="GLYCOSYLTRANSFERASE"/>
    <property type="match status" value="1"/>
</dbReference>
<organism evidence="2 3">
    <name type="scientific">Variovorax guangxiensis</name>
    <dbReference type="NCBI Taxonomy" id="1775474"/>
    <lineage>
        <taxon>Bacteria</taxon>
        <taxon>Pseudomonadati</taxon>
        <taxon>Pseudomonadota</taxon>
        <taxon>Betaproteobacteria</taxon>
        <taxon>Burkholderiales</taxon>
        <taxon>Comamonadaceae</taxon>
        <taxon>Variovorax</taxon>
    </lineage>
</organism>
<feature type="domain" description="Glycosyltransferase 2-like" evidence="1">
    <location>
        <begin position="343"/>
        <end position="458"/>
    </location>
</feature>
<dbReference type="RefSeq" id="WP_260319169.1">
    <property type="nucleotide sequence ID" value="NZ_JACIFZ010000001.1"/>
</dbReference>
<dbReference type="SUPFAM" id="SSF53448">
    <property type="entry name" value="Nucleotide-diphospho-sugar transferases"/>
    <property type="match status" value="2"/>
</dbReference>
<dbReference type="EMBL" id="JACIFZ010000001">
    <property type="protein sequence ID" value="MBB4219351.1"/>
    <property type="molecule type" value="Genomic_DNA"/>
</dbReference>
<dbReference type="CDD" id="cd04184">
    <property type="entry name" value="GT2_RfbC_Mx_like"/>
    <property type="match status" value="1"/>
</dbReference>
<evidence type="ECO:0000313" key="3">
    <source>
        <dbReference type="Proteomes" id="UP000524450"/>
    </source>
</evidence>
<evidence type="ECO:0000259" key="1">
    <source>
        <dbReference type="Pfam" id="PF00535"/>
    </source>
</evidence>
<sequence length="623" mass="69296">MKSVSRLLDFFLTVLWRTPGVGGRLQRAWRMFRKAGWRGIKWELGRRVTGFNDYPRWVREHDTLTAAESARLAERVASMADKPLISVLMPSYNPNPAWLREAIESVRAQIYPNWELCIADDASPSQEVRAILKSYADSDPRIKVVFRPKNGHISASSNSALELVSGTWIALMDHDDLLPADALFWVADCIARHPDVQLIYSDEDKIDESLTRSGPYFKCDWNPDLFRSQNMFSHLGVLSTDLVRAVGGFRLGLEGSQDWDLVIRCMERIEPRQVRHIPRVLYHWRVHAESTAKSMDAKPYAVVAGERALNEHFERTQTRARAEHIGFGYRVHYALPDAPPLVSLVISTRNAAASLRRCVDSILAKTSYPHYEIVVADNASDDTAAQACLDTLAKMKNVRVLRHAQRQGAAALCNAAVEGAMGEVVALIDDRLEVLSPEWLAEMAGLALQPGVGAVGARLMDRRRILTHAGIILGLGVDGIAGCSHRGMPAGREGYGGRAALIQSLSAVSSACLVIRKDRYLAVGGLDGNHLKEAFADVDFCLRLAEAGLRTLWTPYAELLDHRDAAARARKAGEPASAPYLEDVDYMKRRWGAVLENDPAYSPNLMLEREDFSYAWPPRLAPV</sequence>
<dbReference type="Gene3D" id="3.90.550.10">
    <property type="entry name" value="Spore Coat Polysaccharide Biosynthesis Protein SpsA, Chain A"/>
    <property type="match status" value="2"/>
</dbReference>
<dbReference type="AlphaFoldDB" id="A0A840FPQ8"/>
<dbReference type="GO" id="GO:0044010">
    <property type="term" value="P:single-species biofilm formation"/>
    <property type="evidence" value="ECO:0007669"/>
    <property type="project" value="TreeGrafter"/>
</dbReference>
<dbReference type="InterPro" id="IPR050834">
    <property type="entry name" value="Glycosyltransf_2"/>
</dbReference>
<gene>
    <name evidence="2" type="ORF">GGD71_000098</name>
</gene>
<evidence type="ECO:0000313" key="2">
    <source>
        <dbReference type="EMBL" id="MBB4219351.1"/>
    </source>
</evidence>
<dbReference type="InterPro" id="IPR029044">
    <property type="entry name" value="Nucleotide-diphossugar_trans"/>
</dbReference>
<comment type="caution">
    <text evidence="2">The sequence shown here is derived from an EMBL/GenBank/DDBJ whole genome shotgun (WGS) entry which is preliminary data.</text>
</comment>
<dbReference type="InterPro" id="IPR001173">
    <property type="entry name" value="Glyco_trans_2-like"/>
</dbReference>
<dbReference type="Proteomes" id="UP000524450">
    <property type="component" value="Unassembled WGS sequence"/>
</dbReference>
<dbReference type="GO" id="GO:0016740">
    <property type="term" value="F:transferase activity"/>
    <property type="evidence" value="ECO:0007669"/>
    <property type="project" value="UniProtKB-KW"/>
</dbReference>
<dbReference type="PANTHER" id="PTHR43685:SF2">
    <property type="entry name" value="GLYCOSYLTRANSFERASE 2-LIKE DOMAIN-CONTAINING PROTEIN"/>
    <property type="match status" value="1"/>
</dbReference>
<feature type="domain" description="Glycosyltransferase 2-like" evidence="1">
    <location>
        <begin position="86"/>
        <end position="197"/>
    </location>
</feature>
<accession>A0A840FPQ8</accession>